<feature type="chain" id="PRO_5035308374" description="Secreted protein" evidence="2">
    <location>
        <begin position="19"/>
        <end position="123"/>
    </location>
</feature>
<evidence type="ECO:0000256" key="1">
    <source>
        <dbReference type="SAM" id="MobiDB-lite"/>
    </source>
</evidence>
<evidence type="ECO:0000313" key="3">
    <source>
        <dbReference type="EMBL" id="EEE63487.1"/>
    </source>
</evidence>
<reference evidence="3" key="2">
    <citation type="submission" date="2008-12" db="EMBL/GenBank/DDBJ databases">
        <title>Improved gene annotation of the rice (Oryza sativa) genomes.</title>
        <authorList>
            <person name="Wang J."/>
            <person name="Li R."/>
            <person name="Fan W."/>
            <person name="Huang Q."/>
            <person name="Zhang J."/>
            <person name="Zhou Y."/>
            <person name="Hu Y."/>
            <person name="Zi S."/>
            <person name="Li J."/>
            <person name="Ni P."/>
            <person name="Zheng H."/>
            <person name="Zhang Y."/>
            <person name="Zhao M."/>
            <person name="Hao Q."/>
            <person name="McDermott J."/>
            <person name="Samudrala R."/>
            <person name="Kristiansen K."/>
            <person name="Wong G.K.-S."/>
        </authorList>
    </citation>
    <scope>NUCLEOTIDE SEQUENCE</scope>
</reference>
<reference evidence="3" key="1">
    <citation type="journal article" date="2005" name="PLoS Biol.">
        <title>The genomes of Oryza sativa: a history of duplications.</title>
        <authorList>
            <person name="Yu J."/>
            <person name="Wang J."/>
            <person name="Lin W."/>
            <person name="Li S."/>
            <person name="Li H."/>
            <person name="Zhou J."/>
            <person name="Ni P."/>
            <person name="Dong W."/>
            <person name="Hu S."/>
            <person name="Zeng C."/>
            <person name="Zhang J."/>
            <person name="Zhang Y."/>
            <person name="Li R."/>
            <person name="Xu Z."/>
            <person name="Li S."/>
            <person name="Li X."/>
            <person name="Zheng H."/>
            <person name="Cong L."/>
            <person name="Lin L."/>
            <person name="Yin J."/>
            <person name="Geng J."/>
            <person name="Li G."/>
            <person name="Shi J."/>
            <person name="Liu J."/>
            <person name="Lv H."/>
            <person name="Li J."/>
            <person name="Wang J."/>
            <person name="Deng Y."/>
            <person name="Ran L."/>
            <person name="Shi X."/>
            <person name="Wang X."/>
            <person name="Wu Q."/>
            <person name="Li C."/>
            <person name="Ren X."/>
            <person name="Wang J."/>
            <person name="Wang X."/>
            <person name="Li D."/>
            <person name="Liu D."/>
            <person name="Zhang X."/>
            <person name="Ji Z."/>
            <person name="Zhao W."/>
            <person name="Sun Y."/>
            <person name="Zhang Z."/>
            <person name="Bao J."/>
            <person name="Han Y."/>
            <person name="Dong L."/>
            <person name="Ji J."/>
            <person name="Chen P."/>
            <person name="Wu S."/>
            <person name="Liu J."/>
            <person name="Xiao Y."/>
            <person name="Bu D."/>
            <person name="Tan J."/>
            <person name="Yang L."/>
            <person name="Ye C."/>
            <person name="Zhang J."/>
            <person name="Xu J."/>
            <person name="Zhou Y."/>
            <person name="Yu Y."/>
            <person name="Zhang B."/>
            <person name="Zhuang S."/>
            <person name="Wei H."/>
            <person name="Liu B."/>
            <person name="Lei M."/>
            <person name="Yu H."/>
            <person name="Li Y."/>
            <person name="Xu H."/>
            <person name="Wei S."/>
            <person name="He X."/>
            <person name="Fang L."/>
            <person name="Zhang Z."/>
            <person name="Zhang Y."/>
            <person name="Huang X."/>
            <person name="Su Z."/>
            <person name="Tong W."/>
            <person name="Li J."/>
            <person name="Tong Z."/>
            <person name="Li S."/>
            <person name="Ye J."/>
            <person name="Wang L."/>
            <person name="Fang L."/>
            <person name="Lei T."/>
            <person name="Chen C."/>
            <person name="Chen H."/>
            <person name="Xu Z."/>
            <person name="Li H."/>
            <person name="Huang H."/>
            <person name="Zhang F."/>
            <person name="Xu H."/>
            <person name="Li N."/>
            <person name="Zhao C."/>
            <person name="Li S."/>
            <person name="Dong L."/>
            <person name="Huang Y."/>
            <person name="Li L."/>
            <person name="Xi Y."/>
            <person name="Qi Q."/>
            <person name="Li W."/>
            <person name="Zhang B."/>
            <person name="Hu W."/>
            <person name="Zhang Y."/>
            <person name="Tian X."/>
            <person name="Jiao Y."/>
            <person name="Liang X."/>
            <person name="Jin J."/>
            <person name="Gao L."/>
            <person name="Zheng W."/>
            <person name="Hao B."/>
            <person name="Liu S."/>
            <person name="Wang W."/>
            <person name="Yuan L."/>
            <person name="Cao M."/>
            <person name="McDermott J."/>
            <person name="Samudrala R."/>
            <person name="Wang J."/>
            <person name="Wong G.K."/>
            <person name="Yang H."/>
        </authorList>
    </citation>
    <scope>NUCLEOTIDE SEQUENCE [LARGE SCALE GENOMIC DNA]</scope>
</reference>
<feature type="region of interest" description="Disordered" evidence="1">
    <location>
        <begin position="24"/>
        <end position="54"/>
    </location>
</feature>
<sequence>MPLWICTAAVALRALVVGREWRGPGELSRCSGSTPPPSSSEPSLLAGSRGVSSRAAPFHATTVAIRALVTDRERRGPGELSHRRRRPPSRRLGGGRGAAGLHWLEFVVPPATIELWWIGELRD</sequence>
<protein>
    <recommendedName>
        <fullName evidence="4">Secreted protein</fullName>
    </recommendedName>
</protein>
<name>A0A8J8YID0_ORYSJ</name>
<accession>A0A8J8YID0</accession>
<dbReference type="EMBL" id="CM000142">
    <property type="protein sequence ID" value="EEE63487.1"/>
    <property type="molecule type" value="Genomic_DNA"/>
</dbReference>
<feature type="compositionally biased region" description="Basic and acidic residues" evidence="1">
    <location>
        <begin position="71"/>
        <end position="81"/>
    </location>
</feature>
<evidence type="ECO:0000256" key="2">
    <source>
        <dbReference type="SAM" id="SignalP"/>
    </source>
</evidence>
<gene>
    <name evidence="3" type="ORF">OsJ_18303</name>
</gene>
<dbReference type="Proteomes" id="UP000007752">
    <property type="component" value="Chromosome 5"/>
</dbReference>
<feature type="signal peptide" evidence="2">
    <location>
        <begin position="1"/>
        <end position="18"/>
    </location>
</feature>
<organism evidence="3">
    <name type="scientific">Oryza sativa subsp. japonica</name>
    <name type="common">Rice</name>
    <dbReference type="NCBI Taxonomy" id="39947"/>
    <lineage>
        <taxon>Eukaryota</taxon>
        <taxon>Viridiplantae</taxon>
        <taxon>Streptophyta</taxon>
        <taxon>Embryophyta</taxon>
        <taxon>Tracheophyta</taxon>
        <taxon>Spermatophyta</taxon>
        <taxon>Magnoliopsida</taxon>
        <taxon>Liliopsida</taxon>
        <taxon>Poales</taxon>
        <taxon>Poaceae</taxon>
        <taxon>BOP clade</taxon>
        <taxon>Oryzoideae</taxon>
        <taxon>Oryzeae</taxon>
        <taxon>Oryzinae</taxon>
        <taxon>Oryza</taxon>
        <taxon>Oryza sativa</taxon>
    </lineage>
</organism>
<feature type="region of interest" description="Disordered" evidence="1">
    <location>
        <begin position="71"/>
        <end position="96"/>
    </location>
</feature>
<proteinExistence type="predicted"/>
<keyword evidence="2" id="KW-0732">Signal</keyword>
<dbReference type="AlphaFoldDB" id="A0A8J8YID0"/>
<evidence type="ECO:0008006" key="4">
    <source>
        <dbReference type="Google" id="ProtNLM"/>
    </source>
</evidence>